<evidence type="ECO:0000313" key="4">
    <source>
        <dbReference type="Proteomes" id="UP000234951"/>
    </source>
</evidence>
<comment type="caution">
    <text evidence="2">The sequence shown here is derived from an EMBL/GenBank/DDBJ whole genome shotgun (WGS) entry which is preliminary data.</text>
</comment>
<keyword evidence="2" id="KW-0413">Isomerase</keyword>
<proteinExistence type="predicted"/>
<dbReference type="InterPro" id="IPR008317">
    <property type="entry name" value="UCP030561"/>
</dbReference>
<dbReference type="Gene3D" id="3.10.450.50">
    <property type="match status" value="1"/>
</dbReference>
<evidence type="ECO:0000313" key="3">
    <source>
        <dbReference type="EMBL" id="PLR88601.1"/>
    </source>
</evidence>
<evidence type="ECO:0000259" key="1">
    <source>
        <dbReference type="Pfam" id="PF12680"/>
    </source>
</evidence>
<feature type="domain" description="SnoaL-like" evidence="1">
    <location>
        <begin position="14"/>
        <end position="109"/>
    </location>
</feature>
<dbReference type="OrthoDB" id="9797498at2"/>
<dbReference type="EMBL" id="PGVA01000099">
    <property type="protein sequence ID" value="PLR79501.1"/>
    <property type="molecule type" value="Genomic_DNA"/>
</dbReference>
<dbReference type="Proteomes" id="UP000234951">
    <property type="component" value="Unassembled WGS sequence"/>
</dbReference>
<protein>
    <submittedName>
        <fullName evidence="2">Steroid delta-isomerase</fullName>
    </submittedName>
</protein>
<evidence type="ECO:0000313" key="5">
    <source>
        <dbReference type="Proteomes" id="UP000235114"/>
    </source>
</evidence>
<dbReference type="EMBL" id="PGVD01000095">
    <property type="protein sequence ID" value="PLR88601.1"/>
    <property type="molecule type" value="Genomic_DNA"/>
</dbReference>
<dbReference type="InterPro" id="IPR032710">
    <property type="entry name" value="NTF2-like_dom_sf"/>
</dbReference>
<dbReference type="Proteomes" id="UP000235114">
    <property type="component" value="Unassembled WGS sequence"/>
</dbReference>
<sequence length="114" mass="13071">MLNSYAAKLAQMQLDAYNNQDIEQFLQVYSDDVEVLDFPSNKALYTGIEKMRERYTNLFADNPSQNAELLSRTVKGNIVIDHEYVTGRASGVNTEAIAIYEVKEDKIAKVWFIR</sequence>
<dbReference type="SUPFAM" id="SSF54427">
    <property type="entry name" value="NTF2-like"/>
    <property type="match status" value="1"/>
</dbReference>
<organism evidence="2 4">
    <name type="scientific">Bacillus canaveralius</name>
    <dbReference type="NCBI Taxonomy" id="1403243"/>
    <lineage>
        <taxon>Bacteria</taxon>
        <taxon>Bacillati</taxon>
        <taxon>Bacillota</taxon>
        <taxon>Bacilli</taxon>
        <taxon>Bacillales</taxon>
        <taxon>Bacillaceae</taxon>
        <taxon>Bacillus</taxon>
    </lineage>
</organism>
<evidence type="ECO:0000313" key="2">
    <source>
        <dbReference type="EMBL" id="PLR79501.1"/>
    </source>
</evidence>
<dbReference type="InterPro" id="IPR037401">
    <property type="entry name" value="SnoaL-like"/>
</dbReference>
<keyword evidence="5" id="KW-1185">Reference proteome</keyword>
<reference evidence="2 4" key="1">
    <citation type="submission" date="2017-11" db="EMBL/GenBank/DDBJ databases">
        <title>Comparitive Functional Genomics of Dry Heat Resistant strains isolated from the Viking Spacecraft.</title>
        <authorList>
            <person name="Seuylemezian A."/>
            <person name="Cooper K."/>
            <person name="Vaishampayan P."/>
        </authorList>
    </citation>
    <scope>NUCLEOTIDE SEQUENCE [LARGE SCALE GENOMIC DNA]</scope>
    <source>
        <strain evidence="2 4">M4.6</strain>
    </source>
</reference>
<dbReference type="AlphaFoldDB" id="A0A2N5GFJ3"/>
<dbReference type="PIRSF" id="PIRSF030561">
    <property type="entry name" value="UCP030561"/>
    <property type="match status" value="1"/>
</dbReference>
<dbReference type="RefSeq" id="WP_101579652.1">
    <property type="nucleotide sequence ID" value="NZ_PGVA01000099.1"/>
</dbReference>
<name>A0A2N5GFJ3_9BACI</name>
<reference evidence="3 5" key="2">
    <citation type="submission" date="2017-12" db="EMBL/GenBank/DDBJ databases">
        <title>Comparative Functional Genomics of Dry Heat Resistant strains isolated from the Viking Spacecraft.</title>
        <authorList>
            <person name="Seuylemezian A."/>
            <person name="Cooper K."/>
            <person name="Vaishampayan P."/>
        </authorList>
    </citation>
    <scope>NUCLEOTIDE SEQUENCE [LARGE SCALE GENOMIC DNA]</scope>
    <source>
        <strain evidence="3 5">ATCC 29669</strain>
    </source>
</reference>
<dbReference type="GO" id="GO:0016853">
    <property type="term" value="F:isomerase activity"/>
    <property type="evidence" value="ECO:0007669"/>
    <property type="project" value="UniProtKB-KW"/>
</dbReference>
<gene>
    <name evidence="2" type="ORF">CU635_22960</name>
    <name evidence="3" type="ORF">CVD25_22245</name>
</gene>
<dbReference type="Pfam" id="PF12680">
    <property type="entry name" value="SnoaL_2"/>
    <property type="match status" value="1"/>
</dbReference>
<accession>A0A2N5GFJ3</accession>